<evidence type="ECO:0000313" key="3">
    <source>
        <dbReference type="Proteomes" id="UP000216024"/>
    </source>
</evidence>
<dbReference type="Proteomes" id="UP000216024">
    <property type="component" value="Unassembled WGS sequence"/>
</dbReference>
<reference evidence="2 3" key="1">
    <citation type="submission" date="2017-06" db="EMBL/GenBank/DDBJ databases">
        <title>Draft genome sequence of anaerobic fermentative bacterium Anaeromicrobium sediminis DY2726D isolated from West Pacific Ocean sediments.</title>
        <authorList>
            <person name="Zeng X."/>
        </authorList>
    </citation>
    <scope>NUCLEOTIDE SEQUENCE [LARGE SCALE GENOMIC DNA]</scope>
    <source>
        <strain evidence="2 3">DY2726D</strain>
    </source>
</reference>
<keyword evidence="1" id="KW-0472">Membrane</keyword>
<keyword evidence="1" id="KW-0812">Transmembrane</keyword>
<evidence type="ECO:0000256" key="1">
    <source>
        <dbReference type="SAM" id="Phobius"/>
    </source>
</evidence>
<keyword evidence="1" id="KW-1133">Transmembrane helix</keyword>
<protein>
    <recommendedName>
        <fullName evidence="4">HMA domain-containing protein</fullName>
    </recommendedName>
</protein>
<proteinExistence type="predicted"/>
<comment type="caution">
    <text evidence="2">The sequence shown here is derived from an EMBL/GenBank/DDBJ whole genome shotgun (WGS) entry which is preliminary data.</text>
</comment>
<gene>
    <name evidence="2" type="ORF">CCE28_05675</name>
</gene>
<evidence type="ECO:0008006" key="4">
    <source>
        <dbReference type="Google" id="ProtNLM"/>
    </source>
</evidence>
<organism evidence="2 3">
    <name type="scientific">Anaeromicrobium sediminis</name>
    <dbReference type="NCBI Taxonomy" id="1478221"/>
    <lineage>
        <taxon>Bacteria</taxon>
        <taxon>Bacillati</taxon>
        <taxon>Bacillota</taxon>
        <taxon>Clostridia</taxon>
        <taxon>Peptostreptococcales</taxon>
        <taxon>Thermotaleaceae</taxon>
        <taxon>Anaeromicrobium</taxon>
    </lineage>
</organism>
<sequence length="410" mass="47056">MVYFAEINFKIISSIPGRVRVNIDSLLKKEKTGHLIINSLKSINGIISASFNKRTRNILIFYRWEEIDESQLLNKIKDLDYKKTHNNISKSINKDSIGKIILQTLNPFSLIKKKYPNKGYKDDYSLSKKIIKLGLLLGGIVFAITSNLRNLISILILSYPGILFAISSIAYFYSAKKAHFNDIYLKKDYFIGLLGKTDTLFIEDNLLIKEKYISNTLLNNLNTTTIRRFAALKKLDNPIDPELEKIIYKIREYGITNLILFSDNNKELLDYISYSLGIDKTYFLKDNILILKDLKTEENVTAIIVKDSIEKIRNLNMDLVVCINLTDKGNILIGDINFIDKKMNKFPWLLNLSKYNEEVITRSQALAIGLNTLGIFLCMITNINPFFALGIYGLNILTQTIRIKYSVETI</sequence>
<keyword evidence="3" id="KW-1185">Reference proteome</keyword>
<dbReference type="EMBL" id="NIBG01000003">
    <property type="protein sequence ID" value="PAB60384.1"/>
    <property type="molecule type" value="Genomic_DNA"/>
</dbReference>
<dbReference type="Pfam" id="PF19991">
    <property type="entry name" value="HMA_2"/>
    <property type="match status" value="1"/>
</dbReference>
<feature type="transmembrane region" description="Helical" evidence="1">
    <location>
        <begin position="154"/>
        <end position="173"/>
    </location>
</feature>
<dbReference type="OrthoDB" id="1885078at2"/>
<accession>A0A267MLA1</accession>
<dbReference type="AlphaFoldDB" id="A0A267MLA1"/>
<evidence type="ECO:0000313" key="2">
    <source>
        <dbReference type="EMBL" id="PAB60384.1"/>
    </source>
</evidence>
<dbReference type="RefSeq" id="WP_095131850.1">
    <property type="nucleotide sequence ID" value="NZ_NIBG01000003.1"/>
</dbReference>
<name>A0A267MLA1_9FIRM</name>